<name>A0A1X0DBL4_9MYCO</name>
<dbReference type="EMBL" id="MVHS01000031">
    <property type="protein sequence ID" value="ORA69562.1"/>
    <property type="molecule type" value="Genomic_DNA"/>
</dbReference>
<dbReference type="RefSeq" id="WP_083031556.1">
    <property type="nucleotide sequence ID" value="NZ_AP022618.1"/>
</dbReference>
<dbReference type="STRING" id="444597.BST26_13310"/>
<organism evidence="2 3">
    <name type="scientific">Mycolicibacterium insubricum</name>
    <dbReference type="NCBI Taxonomy" id="444597"/>
    <lineage>
        <taxon>Bacteria</taxon>
        <taxon>Bacillati</taxon>
        <taxon>Actinomycetota</taxon>
        <taxon>Actinomycetes</taxon>
        <taxon>Mycobacteriales</taxon>
        <taxon>Mycobacteriaceae</taxon>
        <taxon>Mycolicibacterium</taxon>
    </lineage>
</organism>
<feature type="compositionally biased region" description="Basic and acidic residues" evidence="1">
    <location>
        <begin position="162"/>
        <end position="190"/>
    </location>
</feature>
<comment type="caution">
    <text evidence="2">The sequence shown here is derived from an EMBL/GenBank/DDBJ whole genome shotgun (WGS) entry which is preliminary data.</text>
</comment>
<keyword evidence="3" id="KW-1185">Reference proteome</keyword>
<protein>
    <submittedName>
        <fullName evidence="2">Uncharacterized protein</fullName>
    </submittedName>
</protein>
<dbReference type="Proteomes" id="UP000192801">
    <property type="component" value="Unassembled WGS sequence"/>
</dbReference>
<evidence type="ECO:0000313" key="2">
    <source>
        <dbReference type="EMBL" id="ORA69562.1"/>
    </source>
</evidence>
<evidence type="ECO:0000256" key="1">
    <source>
        <dbReference type="SAM" id="MobiDB-lite"/>
    </source>
</evidence>
<sequence length="190" mass="21220">MAEAPGDRDEGLPSSLQEYFYVWCADLIAPLTGGQQQQLLDAIMLGHWGGPWPRRRQIQRLVEQAAGLITSDAIVGEITALYGHSVDKMLEHLDDPDYPASRENLIQQLGRHPYTDELIPKVDAALKAGAVAPSEHQDICDRALRAPLLPALVPAPLQFPDLPRDYPESFDECRRRYPDSEAESPDARRE</sequence>
<reference evidence="2 3" key="1">
    <citation type="submission" date="2016-12" db="EMBL/GenBank/DDBJ databases">
        <title>The new phylogeny of genus Mycobacterium.</title>
        <authorList>
            <person name="Tortoli E."/>
            <person name="Trovato A."/>
            <person name="Cirillo D.M."/>
        </authorList>
    </citation>
    <scope>NUCLEOTIDE SEQUENCE [LARGE SCALE GENOMIC DNA]</scope>
    <source>
        <strain evidence="2 3">DSM 45130</strain>
    </source>
</reference>
<feature type="region of interest" description="Disordered" evidence="1">
    <location>
        <begin position="160"/>
        <end position="190"/>
    </location>
</feature>
<dbReference type="OrthoDB" id="9843974at2"/>
<evidence type="ECO:0000313" key="3">
    <source>
        <dbReference type="Proteomes" id="UP000192801"/>
    </source>
</evidence>
<accession>A0A1X0DBL4</accession>
<proteinExistence type="predicted"/>
<gene>
    <name evidence="2" type="ORF">BST26_13310</name>
</gene>
<dbReference type="AlphaFoldDB" id="A0A1X0DBL4"/>